<reference evidence="1 2" key="1">
    <citation type="submission" date="2017-09" db="EMBL/GenBank/DDBJ databases">
        <title>Depth-based differentiation of microbial function through sediment-hosted aquifers and enrichment of novel symbionts in the deep terrestrial subsurface.</title>
        <authorList>
            <person name="Probst A.J."/>
            <person name="Ladd B."/>
            <person name="Jarett J.K."/>
            <person name="Geller-Mcgrath D.E."/>
            <person name="Sieber C.M."/>
            <person name="Emerson J.B."/>
            <person name="Anantharaman K."/>
            <person name="Thomas B.C."/>
            <person name="Malmstrom R."/>
            <person name="Stieglmeier M."/>
            <person name="Klingl A."/>
            <person name="Woyke T."/>
            <person name="Ryan C.M."/>
            <person name="Banfield J.F."/>
        </authorList>
    </citation>
    <scope>NUCLEOTIDE SEQUENCE [LARGE SCALE GENOMIC DNA]</scope>
    <source>
        <strain evidence="1">CG23_combo_of_CG06-09_8_20_14_all_34_8</strain>
    </source>
</reference>
<gene>
    <name evidence="1" type="ORF">COX08_02000</name>
</gene>
<dbReference type="SUPFAM" id="SSF55811">
    <property type="entry name" value="Nudix"/>
    <property type="match status" value="1"/>
</dbReference>
<dbReference type="Gene3D" id="3.90.79.10">
    <property type="entry name" value="Nucleoside Triphosphate Pyrophosphohydrolase"/>
    <property type="match status" value="1"/>
</dbReference>
<sequence>ILIAEYNNDFINPNPEEVDEYQWMSWDEAIKFSSNKKNLIAPWWEIAIEQSMAKRIKMI</sequence>
<dbReference type="InterPro" id="IPR015797">
    <property type="entry name" value="NUDIX_hydrolase-like_dom_sf"/>
</dbReference>
<organism evidence="1 2">
    <name type="scientific">Candidatus Beckwithbacteria bacterium CG23_combo_of_CG06-09_8_20_14_all_34_8</name>
    <dbReference type="NCBI Taxonomy" id="1974497"/>
    <lineage>
        <taxon>Bacteria</taxon>
        <taxon>Candidatus Beckwithiibacteriota</taxon>
    </lineage>
</organism>
<dbReference type="Proteomes" id="UP000229459">
    <property type="component" value="Unassembled WGS sequence"/>
</dbReference>
<dbReference type="EMBL" id="PCSR01000046">
    <property type="protein sequence ID" value="PIP53245.1"/>
    <property type="molecule type" value="Genomic_DNA"/>
</dbReference>
<dbReference type="AlphaFoldDB" id="A0A2H0B6G2"/>
<evidence type="ECO:0000313" key="1">
    <source>
        <dbReference type="EMBL" id="PIP53245.1"/>
    </source>
</evidence>
<feature type="non-terminal residue" evidence="1">
    <location>
        <position position="1"/>
    </location>
</feature>
<name>A0A2H0B6G2_9BACT</name>
<accession>A0A2H0B6G2</accession>
<protein>
    <submittedName>
        <fullName evidence="1">Uncharacterized protein</fullName>
    </submittedName>
</protein>
<proteinExistence type="predicted"/>
<comment type="caution">
    <text evidence="1">The sequence shown here is derived from an EMBL/GenBank/DDBJ whole genome shotgun (WGS) entry which is preliminary data.</text>
</comment>
<evidence type="ECO:0000313" key="2">
    <source>
        <dbReference type="Proteomes" id="UP000229459"/>
    </source>
</evidence>